<sequence>MRTRLLSLAVLLALSAVAFGAEPENVWWAFRPLSRPPVPEVPTAKTATANPVDQFIRAKLKDKGLSLAPEADQRTLIRRVTFGLTGLPPAPEEVEAFVKDKDTNAYEKLVDRLLASPAYGERFARLWMDAVHFAETHGHDQDRVRPNAWRYRDYLIQAFNADTLYARFVKEQVAADVLFPNEPKLIPALGFLAAGPWDESSLRDIREDSIDREAGRYLDRDDIVTTVFNTFSGLTVQCARCHDHKFDPISQEEYYRLQAVFAGVGRGDVAFEPNPATAKKRTELRDRLAAIAKNAPELDLASAHVKKAVAEWELKRAGAGVVWTVPAFTAITSDAGSKLVMRGDDSIRAEGTRPDRDTYTLTTRVKARRVTAVRLELLTDEALPMHGPGRCDNGNLHLSEFKVTASDGAKPKALKVRNATADFDQSGWTAAHAIDGNPGTAWGIYPQVGKPHEAVFELAEPVAAGGETELTFALEQLHGGGHLIGRFRLSITDAPPPVKAIALPTTLQTILATTSAKRTEVQARELARHVLKEQTSAELAALPAPAMVYAAAPNFTADGSHRPTPAPREVRMLKRGDIRKPGEEVEPAALSLLAKLPGEFDLRPNHTEGARRAALAKWLTDTNNPLTWRVMVNRVWQWHFGAGLAGTPNDFGRMGQKPTHPELLDFLASELANPDSKAGGGSLKHLHRLIVTSATYKQVSLSRAEGLKADEDNKLLWRQNRARLDAEQVRDAVLAISDRLDRTTGGPSDQQFDMKPGIHVTPVVDYNKFAWEKKEGHRRSVYRFVFRTLPDPLVECLDGADASALTPKRSESVTAPQALALLNNEFVLVHARAMAVRLEKHSADRAKQIEFACRLVWGRPPSAEEGKLFAAYADKHGLANLCRVLFNTNEFLFAD</sequence>
<proteinExistence type="predicted"/>
<evidence type="ECO:0000256" key="1">
    <source>
        <dbReference type="SAM" id="SignalP"/>
    </source>
</evidence>
<organism evidence="4 5">
    <name type="scientific">Gemmata massiliana</name>
    <dbReference type="NCBI Taxonomy" id="1210884"/>
    <lineage>
        <taxon>Bacteria</taxon>
        <taxon>Pseudomonadati</taxon>
        <taxon>Planctomycetota</taxon>
        <taxon>Planctomycetia</taxon>
        <taxon>Gemmatales</taxon>
        <taxon>Gemmataceae</taxon>
        <taxon>Gemmata</taxon>
    </lineage>
</organism>
<name>A0A6P2DHQ1_9BACT</name>
<dbReference type="InterPro" id="IPR022655">
    <property type="entry name" value="DUF1553"/>
</dbReference>
<evidence type="ECO:0008006" key="6">
    <source>
        <dbReference type="Google" id="ProtNLM"/>
    </source>
</evidence>
<feature type="domain" description="DUF1553" evidence="3">
    <location>
        <begin position="611"/>
        <end position="872"/>
    </location>
</feature>
<dbReference type="Pfam" id="PF07587">
    <property type="entry name" value="PSD1"/>
    <property type="match status" value="1"/>
</dbReference>
<feature type="chain" id="PRO_5026855141" description="Cytochrome c domain-containing protein" evidence="1">
    <location>
        <begin position="21"/>
        <end position="895"/>
    </location>
</feature>
<dbReference type="RefSeq" id="WP_162672410.1">
    <property type="nucleotide sequence ID" value="NZ_LR593886.1"/>
</dbReference>
<dbReference type="KEGG" id="gms:SOIL9_79000"/>
<evidence type="ECO:0000259" key="3">
    <source>
        <dbReference type="Pfam" id="PF07587"/>
    </source>
</evidence>
<dbReference type="AlphaFoldDB" id="A0A6P2DHQ1"/>
<dbReference type="EMBL" id="LR593886">
    <property type="protein sequence ID" value="VTS01287.1"/>
    <property type="molecule type" value="Genomic_DNA"/>
</dbReference>
<dbReference type="Proteomes" id="UP000464178">
    <property type="component" value="Chromosome"/>
</dbReference>
<feature type="domain" description="DUF1549" evidence="2">
    <location>
        <begin position="51"/>
        <end position="264"/>
    </location>
</feature>
<protein>
    <recommendedName>
        <fullName evidence="6">Cytochrome c domain-containing protein</fullName>
    </recommendedName>
</protein>
<dbReference type="PANTHER" id="PTHR35889:SF3">
    <property type="entry name" value="F-BOX DOMAIN-CONTAINING PROTEIN"/>
    <property type="match status" value="1"/>
</dbReference>
<accession>A0A6P2DHQ1</accession>
<feature type="signal peptide" evidence="1">
    <location>
        <begin position="1"/>
        <end position="20"/>
    </location>
</feature>
<evidence type="ECO:0000259" key="2">
    <source>
        <dbReference type="Pfam" id="PF07583"/>
    </source>
</evidence>
<dbReference type="PANTHER" id="PTHR35889">
    <property type="entry name" value="CYCLOINULO-OLIGOSACCHARIDE FRUCTANOTRANSFERASE-RELATED"/>
    <property type="match status" value="1"/>
</dbReference>
<dbReference type="Pfam" id="PF07583">
    <property type="entry name" value="PSCyt2"/>
    <property type="match status" value="1"/>
</dbReference>
<keyword evidence="5" id="KW-1185">Reference proteome</keyword>
<evidence type="ECO:0000313" key="4">
    <source>
        <dbReference type="EMBL" id="VTS01287.1"/>
    </source>
</evidence>
<gene>
    <name evidence="4" type="ORF">SOIL9_79000</name>
</gene>
<evidence type="ECO:0000313" key="5">
    <source>
        <dbReference type="Proteomes" id="UP000464178"/>
    </source>
</evidence>
<dbReference type="InterPro" id="IPR011444">
    <property type="entry name" value="DUF1549"/>
</dbReference>
<keyword evidence="1" id="KW-0732">Signal</keyword>
<reference evidence="4 5" key="1">
    <citation type="submission" date="2019-05" db="EMBL/GenBank/DDBJ databases">
        <authorList>
            <consortium name="Science for Life Laboratories"/>
        </authorList>
    </citation>
    <scope>NUCLEOTIDE SEQUENCE [LARGE SCALE GENOMIC DNA]</scope>
    <source>
        <strain evidence="4">Soil9</strain>
    </source>
</reference>